<organism evidence="1 2">
    <name type="scientific">Gregarina niphandrodes</name>
    <name type="common">Septate eugregarine</name>
    <dbReference type="NCBI Taxonomy" id="110365"/>
    <lineage>
        <taxon>Eukaryota</taxon>
        <taxon>Sar</taxon>
        <taxon>Alveolata</taxon>
        <taxon>Apicomplexa</taxon>
        <taxon>Conoidasida</taxon>
        <taxon>Gregarinasina</taxon>
        <taxon>Eugregarinorida</taxon>
        <taxon>Gregarinidae</taxon>
        <taxon>Gregarina</taxon>
    </lineage>
</organism>
<proteinExistence type="predicted"/>
<reference evidence="1" key="1">
    <citation type="submission" date="2013-12" db="EMBL/GenBank/DDBJ databases">
        <authorList>
            <person name="Omoto C.K."/>
            <person name="Sibley D."/>
            <person name="Venepally P."/>
            <person name="Hadjithomas M."/>
            <person name="Karamycheva S."/>
            <person name="Brunk B."/>
            <person name="Roos D."/>
            <person name="Caler E."/>
            <person name="Lorenzi H."/>
        </authorList>
    </citation>
    <scope>NUCLEOTIDE SEQUENCE</scope>
</reference>
<keyword evidence="2" id="KW-1185">Reference proteome</keyword>
<dbReference type="GeneID" id="22915103"/>
<evidence type="ECO:0000313" key="1">
    <source>
        <dbReference type="EMBL" id="EZG44742.1"/>
    </source>
</evidence>
<dbReference type="EMBL" id="AFNH02001067">
    <property type="protein sequence ID" value="EZG44742.1"/>
    <property type="molecule type" value="Genomic_DNA"/>
</dbReference>
<accession>A0A023AZX0</accession>
<evidence type="ECO:0008006" key="3">
    <source>
        <dbReference type="Google" id="ProtNLM"/>
    </source>
</evidence>
<dbReference type="Proteomes" id="UP000019763">
    <property type="component" value="Unassembled WGS sequence"/>
</dbReference>
<dbReference type="VEuPathDB" id="CryptoDB:GNI_144240"/>
<sequence length="194" mass="22160">MVKDAAFSWAKAHPQVLADMDVITDCIERNQQIPCSCSIEAALRVLEKWLLTMPLPLVPNESLVASQTEEDKLHILCRAVLLNLPSLARNILMTMLAIMRELLFYNRMTYEIMLPLVWKDNPEELHNDGIMLSPIEFIPREVRDHLVSNLVRGHTKIIYGSDGCCRALAVWIARLVARDSPTEIRTAFVQHFLL</sequence>
<dbReference type="eggNOG" id="ENOG502T7AP">
    <property type="taxonomic scope" value="Eukaryota"/>
</dbReference>
<gene>
    <name evidence="1" type="ORF">GNI_144240</name>
</gene>
<dbReference type="RefSeq" id="XP_011134126.1">
    <property type="nucleotide sequence ID" value="XM_011135824.1"/>
</dbReference>
<dbReference type="OrthoDB" id="346473at2759"/>
<protein>
    <recommendedName>
        <fullName evidence="3">Rho-GAP domain-containing protein</fullName>
    </recommendedName>
</protein>
<comment type="caution">
    <text evidence="1">The sequence shown here is derived from an EMBL/GenBank/DDBJ whole genome shotgun (WGS) entry which is preliminary data.</text>
</comment>
<name>A0A023AZX0_GRENI</name>
<evidence type="ECO:0000313" key="2">
    <source>
        <dbReference type="Proteomes" id="UP000019763"/>
    </source>
</evidence>
<dbReference type="AlphaFoldDB" id="A0A023AZX0"/>